<dbReference type="PANTHER" id="PTHR31286">
    <property type="entry name" value="GLYCINE-RICH CELL WALL STRUCTURAL PROTEIN 1.8-LIKE"/>
    <property type="match status" value="1"/>
</dbReference>
<dbReference type="Pfam" id="PF14111">
    <property type="entry name" value="DUF4283"/>
    <property type="match status" value="1"/>
</dbReference>
<feature type="domain" description="DUF4283" evidence="2">
    <location>
        <begin position="100"/>
        <end position="182"/>
    </location>
</feature>
<name>A0A2Z6LNV0_TRISU</name>
<dbReference type="InterPro" id="IPR025558">
    <property type="entry name" value="DUF4283"/>
</dbReference>
<evidence type="ECO:0000313" key="4">
    <source>
        <dbReference type="Proteomes" id="UP000242715"/>
    </source>
</evidence>
<gene>
    <name evidence="3" type="ORF">TSUD_170880</name>
</gene>
<proteinExistence type="predicted"/>
<dbReference type="PANTHER" id="PTHR31286:SF171">
    <property type="entry name" value="CCHC-TYPE DOMAIN-CONTAINING PROTEIN"/>
    <property type="match status" value="1"/>
</dbReference>
<dbReference type="Proteomes" id="UP000242715">
    <property type="component" value="Unassembled WGS sequence"/>
</dbReference>
<feature type="compositionally biased region" description="Polar residues" evidence="1">
    <location>
        <begin position="468"/>
        <end position="478"/>
    </location>
</feature>
<feature type="region of interest" description="Disordered" evidence="1">
    <location>
        <begin position="22"/>
        <end position="43"/>
    </location>
</feature>
<sequence>MQERNTTMSFTFNSVVQPPVAKIIQPEPPDGRGDSDNHTNGKGVKEMISFRDKVLGNQILMAREKVDLLATNKAKVELVQGNRLMPMLHVENSVIAELSEPWKDALIVKLLGKSLGYNTMKAKLDNVWKLMGDFELMDVGNSYYMVKFDGVEDKNKVINGGPWIIYDHILAVSQWSPTFNATTATIDKTMVWIRIPSLNLVYYDESLLWALASMVGTPVKVDLHTLKVARGCFARIIPVEEINNSDEVDGVGGATVTGEKTVEKENVNRGVINGEIPANSVQSVGELTPSLLHGEWIKVERRNRNKKINARGFNGQAGNGQSQHTNNTILNIVEKLNKEYPPHKSNVNETGSPSYKNKSRSKKKRPRNDPIGPSKTIPKNSQVVYNPESYGVSKGGYIATQGKMGFEKEQVERSIDKNETKLEHGPITIEKHHDNTTSVQHDNMEPQAIPNEEENAGGAKKSGDNIGGITNDTNMLLN</sequence>
<evidence type="ECO:0000259" key="2">
    <source>
        <dbReference type="Pfam" id="PF14111"/>
    </source>
</evidence>
<dbReference type="AlphaFoldDB" id="A0A2Z6LNV0"/>
<evidence type="ECO:0000313" key="3">
    <source>
        <dbReference type="EMBL" id="GAU19862.1"/>
    </source>
</evidence>
<feature type="compositionally biased region" description="Basic and acidic residues" evidence="1">
    <location>
        <begin position="29"/>
        <end position="43"/>
    </location>
</feature>
<accession>A0A2Z6LNV0</accession>
<feature type="compositionally biased region" description="Basic residues" evidence="1">
    <location>
        <begin position="357"/>
        <end position="366"/>
    </location>
</feature>
<feature type="region of interest" description="Disordered" evidence="1">
    <location>
        <begin position="339"/>
        <end position="387"/>
    </location>
</feature>
<organism evidence="3 4">
    <name type="scientific">Trifolium subterraneum</name>
    <name type="common">Subterranean clover</name>
    <dbReference type="NCBI Taxonomy" id="3900"/>
    <lineage>
        <taxon>Eukaryota</taxon>
        <taxon>Viridiplantae</taxon>
        <taxon>Streptophyta</taxon>
        <taxon>Embryophyta</taxon>
        <taxon>Tracheophyta</taxon>
        <taxon>Spermatophyta</taxon>
        <taxon>Magnoliopsida</taxon>
        <taxon>eudicotyledons</taxon>
        <taxon>Gunneridae</taxon>
        <taxon>Pentapetalae</taxon>
        <taxon>rosids</taxon>
        <taxon>fabids</taxon>
        <taxon>Fabales</taxon>
        <taxon>Fabaceae</taxon>
        <taxon>Papilionoideae</taxon>
        <taxon>50 kb inversion clade</taxon>
        <taxon>NPAAA clade</taxon>
        <taxon>Hologalegina</taxon>
        <taxon>IRL clade</taxon>
        <taxon>Trifolieae</taxon>
        <taxon>Trifolium</taxon>
    </lineage>
</organism>
<feature type="region of interest" description="Disordered" evidence="1">
    <location>
        <begin position="434"/>
        <end position="478"/>
    </location>
</feature>
<evidence type="ECO:0000256" key="1">
    <source>
        <dbReference type="SAM" id="MobiDB-lite"/>
    </source>
</evidence>
<dbReference type="InterPro" id="IPR040256">
    <property type="entry name" value="At4g02000-like"/>
</dbReference>
<reference evidence="4" key="1">
    <citation type="journal article" date="2017" name="Front. Plant Sci.">
        <title>Climate Clever Clovers: New Paradigm to Reduce the Environmental Footprint of Ruminants by Breeding Low Methanogenic Forages Utilizing Haplotype Variation.</title>
        <authorList>
            <person name="Kaur P."/>
            <person name="Appels R."/>
            <person name="Bayer P.E."/>
            <person name="Keeble-Gagnere G."/>
            <person name="Wang J."/>
            <person name="Hirakawa H."/>
            <person name="Shirasawa K."/>
            <person name="Vercoe P."/>
            <person name="Stefanova K."/>
            <person name="Durmic Z."/>
            <person name="Nichols P."/>
            <person name="Revell C."/>
            <person name="Isobe S.N."/>
            <person name="Edwards D."/>
            <person name="Erskine W."/>
        </authorList>
    </citation>
    <scope>NUCLEOTIDE SEQUENCE [LARGE SCALE GENOMIC DNA]</scope>
    <source>
        <strain evidence="4">cv. Daliak</strain>
    </source>
</reference>
<keyword evidence="4" id="KW-1185">Reference proteome</keyword>
<dbReference type="EMBL" id="DF973205">
    <property type="protein sequence ID" value="GAU19862.1"/>
    <property type="molecule type" value="Genomic_DNA"/>
</dbReference>
<protein>
    <recommendedName>
        <fullName evidence="2">DUF4283 domain-containing protein</fullName>
    </recommendedName>
</protein>
<dbReference type="OrthoDB" id="1937106at2759"/>